<feature type="region of interest" description="Disordered" evidence="1">
    <location>
        <begin position="50"/>
        <end position="71"/>
    </location>
</feature>
<organism evidence="2">
    <name type="scientific">Tanacetum cinerariifolium</name>
    <name type="common">Dalmatian daisy</name>
    <name type="synonym">Chrysanthemum cinerariifolium</name>
    <dbReference type="NCBI Taxonomy" id="118510"/>
    <lineage>
        <taxon>Eukaryota</taxon>
        <taxon>Viridiplantae</taxon>
        <taxon>Streptophyta</taxon>
        <taxon>Embryophyta</taxon>
        <taxon>Tracheophyta</taxon>
        <taxon>Spermatophyta</taxon>
        <taxon>Magnoliopsida</taxon>
        <taxon>eudicotyledons</taxon>
        <taxon>Gunneridae</taxon>
        <taxon>Pentapetalae</taxon>
        <taxon>asterids</taxon>
        <taxon>campanulids</taxon>
        <taxon>Asterales</taxon>
        <taxon>Asteraceae</taxon>
        <taxon>Asteroideae</taxon>
        <taxon>Anthemideae</taxon>
        <taxon>Anthemidinae</taxon>
        <taxon>Tanacetum</taxon>
    </lineage>
</organism>
<gene>
    <name evidence="2" type="ORF">Tci_060211</name>
</gene>
<protein>
    <submittedName>
        <fullName evidence="2">Uncharacterized protein</fullName>
    </submittedName>
</protein>
<name>A0A6L2NPW5_TANCI</name>
<accession>A0A6L2NPW5</accession>
<proteinExistence type="predicted"/>
<dbReference type="AlphaFoldDB" id="A0A6L2NPW5"/>
<evidence type="ECO:0000313" key="2">
    <source>
        <dbReference type="EMBL" id="GEU88233.1"/>
    </source>
</evidence>
<dbReference type="EMBL" id="BKCJ010009706">
    <property type="protein sequence ID" value="GEU88233.1"/>
    <property type="molecule type" value="Genomic_DNA"/>
</dbReference>
<comment type="caution">
    <text evidence="2">The sequence shown here is derived from an EMBL/GenBank/DDBJ whole genome shotgun (WGS) entry which is preliminary data.</text>
</comment>
<evidence type="ECO:0000256" key="1">
    <source>
        <dbReference type="SAM" id="MobiDB-lite"/>
    </source>
</evidence>
<sequence length="121" mass="13667">MSRGMDPGRRRAHLLLYPKPLHPMVTFGFDVTVYFFDIYNQSLTFDYVPGPEHPPSPDYMPGPEHPPSPIEIPYVPELEYPEYLAPSDDEALTRPFATELVDIVKSRVGYSGSGVGRRRAS</sequence>
<reference evidence="2" key="1">
    <citation type="journal article" date="2019" name="Sci. Rep.">
        <title>Draft genome of Tanacetum cinerariifolium, the natural source of mosquito coil.</title>
        <authorList>
            <person name="Yamashiro T."/>
            <person name="Shiraishi A."/>
            <person name="Satake H."/>
            <person name="Nakayama K."/>
        </authorList>
    </citation>
    <scope>NUCLEOTIDE SEQUENCE</scope>
</reference>
<feature type="compositionally biased region" description="Pro residues" evidence="1">
    <location>
        <begin position="51"/>
        <end position="70"/>
    </location>
</feature>